<protein>
    <recommendedName>
        <fullName evidence="4">CCHC-type domain-containing protein</fullName>
    </recommendedName>
</protein>
<name>A0A835MJV3_9MAGN</name>
<proteinExistence type="predicted"/>
<dbReference type="EMBL" id="JADFTS010000001">
    <property type="protein sequence ID" value="KAF9626336.1"/>
    <property type="molecule type" value="Genomic_DNA"/>
</dbReference>
<evidence type="ECO:0000313" key="3">
    <source>
        <dbReference type="Proteomes" id="UP000631114"/>
    </source>
</evidence>
<sequence length="276" mass="31246">MYKNFKIVFKGHYLESLCWGAAKAYRITTREAFMDLIEQADKDAKKWLEKESRKTWARSYFDLTPKTDAVTSDRLSEGDLVPAVQGVIEKLEAKYLRDALCLYNSCDKTKKTKEGELGQIKPKNVVLPPPNERRAGRPKKQRIRGNDEEKASGKRKYRKCGEVGHNARTCKKAAKETNSSPSRKRLDLTLGYKTNTLLSYLSHTSHFSRFHISHTHINGKGKEEGKGKGLDIVGLEKNHGSKGNEEDLHGGEHQNRPKKVVVQALKAKGFVLPKLK</sequence>
<evidence type="ECO:0000256" key="1">
    <source>
        <dbReference type="SAM" id="MobiDB-lite"/>
    </source>
</evidence>
<feature type="region of interest" description="Disordered" evidence="1">
    <location>
        <begin position="127"/>
        <end position="156"/>
    </location>
</feature>
<evidence type="ECO:0008006" key="4">
    <source>
        <dbReference type="Google" id="ProtNLM"/>
    </source>
</evidence>
<gene>
    <name evidence="2" type="ORF">IFM89_032185</name>
</gene>
<dbReference type="AlphaFoldDB" id="A0A835MJV3"/>
<accession>A0A835MJV3</accession>
<evidence type="ECO:0000313" key="2">
    <source>
        <dbReference type="EMBL" id="KAF9626336.1"/>
    </source>
</evidence>
<keyword evidence="3" id="KW-1185">Reference proteome</keyword>
<feature type="region of interest" description="Disordered" evidence="1">
    <location>
        <begin position="235"/>
        <end position="257"/>
    </location>
</feature>
<comment type="caution">
    <text evidence="2">The sequence shown here is derived from an EMBL/GenBank/DDBJ whole genome shotgun (WGS) entry which is preliminary data.</text>
</comment>
<feature type="compositionally biased region" description="Basic and acidic residues" evidence="1">
    <location>
        <begin position="235"/>
        <end position="255"/>
    </location>
</feature>
<dbReference type="Proteomes" id="UP000631114">
    <property type="component" value="Unassembled WGS sequence"/>
</dbReference>
<reference evidence="2 3" key="1">
    <citation type="submission" date="2020-10" db="EMBL/GenBank/DDBJ databases">
        <title>The Coptis chinensis genome and diversification of protoberbering-type alkaloids.</title>
        <authorList>
            <person name="Wang B."/>
            <person name="Shu S."/>
            <person name="Song C."/>
            <person name="Liu Y."/>
        </authorList>
    </citation>
    <scope>NUCLEOTIDE SEQUENCE [LARGE SCALE GENOMIC DNA]</scope>
    <source>
        <strain evidence="2">HL-2020</strain>
        <tissue evidence="2">Leaf</tissue>
    </source>
</reference>
<dbReference type="OrthoDB" id="8026949at2759"/>
<organism evidence="2 3">
    <name type="scientific">Coptis chinensis</name>
    <dbReference type="NCBI Taxonomy" id="261450"/>
    <lineage>
        <taxon>Eukaryota</taxon>
        <taxon>Viridiplantae</taxon>
        <taxon>Streptophyta</taxon>
        <taxon>Embryophyta</taxon>
        <taxon>Tracheophyta</taxon>
        <taxon>Spermatophyta</taxon>
        <taxon>Magnoliopsida</taxon>
        <taxon>Ranunculales</taxon>
        <taxon>Ranunculaceae</taxon>
        <taxon>Coptidoideae</taxon>
        <taxon>Coptis</taxon>
    </lineage>
</organism>